<keyword evidence="1" id="KW-1133">Transmembrane helix</keyword>
<protein>
    <submittedName>
        <fullName evidence="2">DUF2232 domain-containing protein</fullName>
    </submittedName>
</protein>
<name>A0ABT4DB00_9CLOT</name>
<keyword evidence="1" id="KW-0812">Transmembrane</keyword>
<comment type="caution">
    <text evidence="2">The sequence shown here is derived from an EMBL/GenBank/DDBJ whole genome shotgun (WGS) entry which is preliminary data.</text>
</comment>
<organism evidence="2 3">
    <name type="scientific">Clostridium brassicae</name>
    <dbReference type="NCBI Taxonomy" id="2999072"/>
    <lineage>
        <taxon>Bacteria</taxon>
        <taxon>Bacillati</taxon>
        <taxon>Bacillota</taxon>
        <taxon>Clostridia</taxon>
        <taxon>Eubacteriales</taxon>
        <taxon>Clostridiaceae</taxon>
        <taxon>Clostridium</taxon>
    </lineage>
</organism>
<dbReference type="InterPro" id="IPR018710">
    <property type="entry name" value="DUF2232"/>
</dbReference>
<keyword evidence="3" id="KW-1185">Reference proteome</keyword>
<feature type="transmembrane region" description="Helical" evidence="1">
    <location>
        <begin position="290"/>
        <end position="312"/>
    </location>
</feature>
<dbReference type="Proteomes" id="UP001144612">
    <property type="component" value="Unassembled WGS sequence"/>
</dbReference>
<feature type="transmembrane region" description="Helical" evidence="1">
    <location>
        <begin position="12"/>
        <end position="30"/>
    </location>
</feature>
<dbReference type="Pfam" id="PF09991">
    <property type="entry name" value="DUF2232"/>
    <property type="match status" value="1"/>
</dbReference>
<reference evidence="2" key="1">
    <citation type="submission" date="2022-12" db="EMBL/GenBank/DDBJ databases">
        <title>Clostridium sp. nov., isolated from industrial wastewater.</title>
        <authorList>
            <person name="Jiayan W."/>
        </authorList>
    </citation>
    <scope>NUCLEOTIDE SEQUENCE</scope>
    <source>
        <strain evidence="2">ZC22-4</strain>
    </source>
</reference>
<evidence type="ECO:0000313" key="2">
    <source>
        <dbReference type="EMBL" id="MCY6958189.1"/>
    </source>
</evidence>
<evidence type="ECO:0000256" key="1">
    <source>
        <dbReference type="SAM" id="Phobius"/>
    </source>
</evidence>
<keyword evidence="1" id="KW-0472">Membrane</keyword>
<feature type="transmembrane region" description="Helical" evidence="1">
    <location>
        <begin position="108"/>
        <end position="129"/>
    </location>
</feature>
<accession>A0ABT4DB00</accession>
<feature type="transmembrane region" description="Helical" evidence="1">
    <location>
        <begin position="36"/>
        <end position="52"/>
    </location>
</feature>
<gene>
    <name evidence="2" type="ORF">OW729_06185</name>
</gene>
<sequence length="333" mass="37509">MKGKSFNNKSVLEIILSIIIVVLVLVNTMYLPSLAVLFMCIFTIPITAIYVLRGYKSILSILVIGAFLVSLNYMSLIPFFYAFSYGIVGISLGYCIKKKKKNSASIITTAIFIAISNISQFIVYSIFIYKKTISSSINDIVYGIKKSFTMTRDTYVALNAPNEFIDGLNEIIKLITIQKLIVILPMIILANSIIQAYINYYFTSKVLQKLDCKVDNITKFTRIYIPNLLVAFLIIAFCLGIIINSKGISIGNYISEVTGYILKFLITLNGIAFFAYILRNKLKLSKIISVIILLVGLIMPIFTDIYLVSGIMDVILNLRELDPNPIRKIKKRE</sequence>
<proteinExistence type="predicted"/>
<feature type="transmembrane region" description="Helical" evidence="1">
    <location>
        <begin position="57"/>
        <end position="73"/>
    </location>
</feature>
<dbReference type="EMBL" id="JAPQFJ010000004">
    <property type="protein sequence ID" value="MCY6958189.1"/>
    <property type="molecule type" value="Genomic_DNA"/>
</dbReference>
<dbReference type="PANTHER" id="PTHR41324:SF1">
    <property type="entry name" value="DUF2232 DOMAIN-CONTAINING PROTEIN"/>
    <property type="match status" value="1"/>
</dbReference>
<feature type="transmembrane region" description="Helical" evidence="1">
    <location>
        <begin position="223"/>
        <end position="245"/>
    </location>
</feature>
<evidence type="ECO:0000313" key="3">
    <source>
        <dbReference type="Proteomes" id="UP001144612"/>
    </source>
</evidence>
<feature type="transmembrane region" description="Helical" evidence="1">
    <location>
        <begin position="257"/>
        <end position="278"/>
    </location>
</feature>
<dbReference type="PANTHER" id="PTHR41324">
    <property type="entry name" value="MEMBRANE PROTEIN-RELATED"/>
    <property type="match status" value="1"/>
</dbReference>
<feature type="transmembrane region" description="Helical" evidence="1">
    <location>
        <begin position="180"/>
        <end position="202"/>
    </location>
</feature>